<dbReference type="AlphaFoldDB" id="A0AAN9CEF3"/>
<dbReference type="Proteomes" id="UP001364617">
    <property type="component" value="Unassembled WGS sequence"/>
</dbReference>
<organism evidence="1 2">
    <name type="scientific">Phoxinus phoxinus</name>
    <name type="common">Eurasian minnow</name>
    <dbReference type="NCBI Taxonomy" id="58324"/>
    <lineage>
        <taxon>Eukaryota</taxon>
        <taxon>Metazoa</taxon>
        <taxon>Chordata</taxon>
        <taxon>Craniata</taxon>
        <taxon>Vertebrata</taxon>
        <taxon>Euteleostomi</taxon>
        <taxon>Actinopterygii</taxon>
        <taxon>Neopterygii</taxon>
        <taxon>Teleostei</taxon>
        <taxon>Ostariophysi</taxon>
        <taxon>Cypriniformes</taxon>
        <taxon>Leuciscidae</taxon>
        <taxon>Phoxininae</taxon>
        <taxon>Phoxinus</taxon>
    </lineage>
</organism>
<accession>A0AAN9CEF3</accession>
<name>A0AAN9CEF3_9TELE</name>
<gene>
    <name evidence="1" type="ORF">R3I93_019831</name>
</gene>
<comment type="caution">
    <text evidence="1">The sequence shown here is derived from an EMBL/GenBank/DDBJ whole genome shotgun (WGS) entry which is preliminary data.</text>
</comment>
<keyword evidence="2" id="KW-1185">Reference proteome</keyword>
<evidence type="ECO:0000313" key="1">
    <source>
        <dbReference type="EMBL" id="KAK7130323.1"/>
    </source>
</evidence>
<reference evidence="1 2" key="1">
    <citation type="submission" date="2024-02" db="EMBL/GenBank/DDBJ databases">
        <title>Chromosome-level genome assembly of the Eurasian Minnow (Phoxinus phoxinus).</title>
        <authorList>
            <person name="Oriowo T.O."/>
            <person name="Martin S."/>
            <person name="Stange M."/>
            <person name="Chrysostomakis Y."/>
            <person name="Brown T."/>
            <person name="Winkler S."/>
            <person name="Kukowka S."/>
            <person name="Myers E.W."/>
            <person name="Bohne A."/>
        </authorList>
    </citation>
    <scope>NUCLEOTIDE SEQUENCE [LARGE SCALE GENOMIC DNA]</scope>
    <source>
        <strain evidence="1">ZFMK-TIS-60720</strain>
        <tissue evidence="1">Whole Organism</tissue>
    </source>
</reference>
<dbReference type="EMBL" id="JAYKXH010000021">
    <property type="protein sequence ID" value="KAK7130323.1"/>
    <property type="molecule type" value="Genomic_DNA"/>
</dbReference>
<protein>
    <submittedName>
        <fullName evidence="1">Uncharacterized protein</fullName>
    </submittedName>
</protein>
<sequence length="84" mass="9395">MQGGDFMLSTNILLPGNNFSNVALLFRFMNMGMVARSTFYAVQDTYCADAVKQFWEHNRGLVIDRLRTKDSVVALADGRMDSPG</sequence>
<evidence type="ECO:0000313" key="2">
    <source>
        <dbReference type="Proteomes" id="UP001364617"/>
    </source>
</evidence>
<proteinExistence type="predicted"/>